<evidence type="ECO:0000256" key="1">
    <source>
        <dbReference type="ARBA" id="ARBA00004141"/>
    </source>
</evidence>
<sequence>MSVNPLDATAASADGGGGIYGDEALSVPGSLAVPSGSVPSNLLLDSRIRDWVVLPLLVIMIAAGLLRTYVGQLLRAKNRKVPVTERRGRADLLRAARIRGGGGGYISKAKWEARRAWASERRAPGSEREGWLREEATWAEEEKEREGKGGGDSADPMDMMNPMAMMEGMKGNMVFMVQNMVMMQGISHFFQGYVLVKVPFPLTNGFKQMFQRGLQLTTLDTSYVSSVSWYFLVMFGLRAFFRLAIGDPSPETFENQVTQLELGRAQGAAPVGPQQFDAPKALRVEADNLELVRQRPALDDAERRLLGKRYPKKKLLGAGRGRNAGDDIFGYGNLKGKKGKKA</sequence>
<feature type="compositionally biased region" description="Basic and acidic residues" evidence="7">
    <location>
        <begin position="128"/>
        <end position="149"/>
    </location>
</feature>
<dbReference type="GO" id="GO:0072546">
    <property type="term" value="C:EMC complex"/>
    <property type="evidence" value="ECO:0007669"/>
    <property type="project" value="TreeGrafter"/>
</dbReference>
<keyword evidence="6 8" id="KW-0472">Membrane</keyword>
<dbReference type="SMART" id="SM01415">
    <property type="entry name" value="DUF106"/>
    <property type="match status" value="1"/>
</dbReference>
<proteinExistence type="inferred from homology"/>
<evidence type="ECO:0000256" key="2">
    <source>
        <dbReference type="ARBA" id="ARBA00005376"/>
    </source>
</evidence>
<feature type="region of interest" description="Disordered" evidence="7">
    <location>
        <begin position="316"/>
        <end position="342"/>
    </location>
</feature>
<dbReference type="AlphaFoldDB" id="A0A7S4JSF9"/>
<keyword evidence="4 8" id="KW-0812">Transmembrane</keyword>
<dbReference type="PANTHER" id="PTHR13116:SF5">
    <property type="entry name" value="ER MEMBRANE PROTEIN COMPLEX SUBUNIT 3"/>
    <property type="match status" value="1"/>
</dbReference>
<feature type="region of interest" description="Disordered" evidence="7">
    <location>
        <begin position="128"/>
        <end position="157"/>
    </location>
</feature>
<comment type="subcellular location">
    <subcellularLocation>
        <location evidence="1">Membrane</location>
        <topology evidence="1">Multi-pass membrane protein</topology>
    </subcellularLocation>
</comment>
<evidence type="ECO:0000256" key="3">
    <source>
        <dbReference type="ARBA" id="ARBA00020822"/>
    </source>
</evidence>
<comment type="similarity">
    <text evidence="2">Belongs to the EMC3 family.</text>
</comment>
<feature type="transmembrane region" description="Helical" evidence="8">
    <location>
        <begin position="173"/>
        <end position="196"/>
    </location>
</feature>
<keyword evidence="5 8" id="KW-1133">Transmembrane helix</keyword>
<accession>A0A7S4JSF9</accession>
<feature type="transmembrane region" description="Helical" evidence="8">
    <location>
        <begin position="51"/>
        <end position="70"/>
    </location>
</feature>
<protein>
    <recommendedName>
        <fullName evidence="3">ER membrane protein complex subunit 3</fullName>
    </recommendedName>
</protein>
<evidence type="ECO:0000256" key="4">
    <source>
        <dbReference type="ARBA" id="ARBA00022692"/>
    </source>
</evidence>
<evidence type="ECO:0000256" key="6">
    <source>
        <dbReference type="ARBA" id="ARBA00023136"/>
    </source>
</evidence>
<organism evidence="9">
    <name type="scientific">Odontella aurita</name>
    <dbReference type="NCBI Taxonomy" id="265563"/>
    <lineage>
        <taxon>Eukaryota</taxon>
        <taxon>Sar</taxon>
        <taxon>Stramenopiles</taxon>
        <taxon>Ochrophyta</taxon>
        <taxon>Bacillariophyta</taxon>
        <taxon>Mediophyceae</taxon>
        <taxon>Biddulphiophycidae</taxon>
        <taxon>Eupodiscales</taxon>
        <taxon>Odontellaceae</taxon>
        <taxon>Odontella</taxon>
    </lineage>
</organism>
<evidence type="ECO:0000313" key="9">
    <source>
        <dbReference type="EMBL" id="CAE2272923.1"/>
    </source>
</evidence>
<name>A0A7S4JSF9_9STRA</name>
<dbReference type="InterPro" id="IPR002809">
    <property type="entry name" value="EMC3/TMCO1"/>
</dbReference>
<gene>
    <name evidence="9" type="ORF">OAUR00152_LOCUS33161</name>
</gene>
<reference evidence="9" key="1">
    <citation type="submission" date="2021-01" db="EMBL/GenBank/DDBJ databases">
        <authorList>
            <person name="Corre E."/>
            <person name="Pelletier E."/>
            <person name="Niang G."/>
            <person name="Scheremetjew M."/>
            <person name="Finn R."/>
            <person name="Kale V."/>
            <person name="Holt S."/>
            <person name="Cochrane G."/>
            <person name="Meng A."/>
            <person name="Brown T."/>
            <person name="Cohen L."/>
        </authorList>
    </citation>
    <scope>NUCLEOTIDE SEQUENCE</scope>
    <source>
        <strain evidence="9">Isolate 1302-5</strain>
    </source>
</reference>
<dbReference type="InterPro" id="IPR008568">
    <property type="entry name" value="EMC3"/>
</dbReference>
<dbReference type="GO" id="GO:0034975">
    <property type="term" value="P:protein folding in endoplasmic reticulum"/>
    <property type="evidence" value="ECO:0007669"/>
    <property type="project" value="TreeGrafter"/>
</dbReference>
<evidence type="ECO:0000256" key="8">
    <source>
        <dbReference type="SAM" id="Phobius"/>
    </source>
</evidence>
<dbReference type="Pfam" id="PF01956">
    <property type="entry name" value="EMC3_TMCO1"/>
    <property type="match status" value="1"/>
</dbReference>
<evidence type="ECO:0000256" key="5">
    <source>
        <dbReference type="ARBA" id="ARBA00022989"/>
    </source>
</evidence>
<dbReference type="EMBL" id="HBKQ01048024">
    <property type="protein sequence ID" value="CAE2272923.1"/>
    <property type="molecule type" value="Transcribed_RNA"/>
</dbReference>
<dbReference type="PANTHER" id="PTHR13116">
    <property type="entry name" value="ER MEMBRANE PROTEIN COMPLEX SUBUNIT 3"/>
    <property type="match status" value="1"/>
</dbReference>
<evidence type="ECO:0000256" key="7">
    <source>
        <dbReference type="SAM" id="MobiDB-lite"/>
    </source>
</evidence>